<dbReference type="Gene3D" id="3.10.20.740">
    <property type="match status" value="1"/>
</dbReference>
<evidence type="ECO:0000256" key="6">
    <source>
        <dbReference type="ARBA" id="ARBA00022723"/>
    </source>
</evidence>
<dbReference type="GO" id="GO:0022904">
    <property type="term" value="P:respiratory electron transport chain"/>
    <property type="evidence" value="ECO:0007669"/>
    <property type="project" value="TreeGrafter"/>
</dbReference>
<dbReference type="AlphaFoldDB" id="A0A1H3NKV2"/>
<evidence type="ECO:0000313" key="19">
    <source>
        <dbReference type="EMBL" id="SDY89065.1"/>
    </source>
</evidence>
<feature type="domain" description="4Fe-4S Mo/W bis-MGD-type" evidence="17">
    <location>
        <begin position="217"/>
        <end position="272"/>
    </location>
</feature>
<dbReference type="PROSITE" id="PS51669">
    <property type="entry name" value="4FE4S_MOW_BIS_MGD"/>
    <property type="match status" value="1"/>
</dbReference>
<evidence type="ECO:0000256" key="12">
    <source>
        <dbReference type="ARBA" id="ARBA00023027"/>
    </source>
</evidence>
<evidence type="ECO:0000256" key="14">
    <source>
        <dbReference type="ARBA" id="ARBA00034078"/>
    </source>
</evidence>
<keyword evidence="11" id="KW-0411">Iron-sulfur</keyword>
<dbReference type="InterPro" id="IPR019574">
    <property type="entry name" value="NADH_UbQ_OxRdtase_Gsu_4Fe4S-bd"/>
</dbReference>
<keyword evidence="5" id="KW-0001">2Fe-2S</keyword>
<dbReference type="InterPro" id="IPR006656">
    <property type="entry name" value="Mopterin_OxRdtase"/>
</dbReference>
<dbReference type="Pfam" id="PF04879">
    <property type="entry name" value="Molybdop_Fe4S4"/>
    <property type="match status" value="1"/>
</dbReference>
<dbReference type="Gene3D" id="3.30.70.20">
    <property type="match status" value="1"/>
</dbReference>
<dbReference type="PROSITE" id="PS51379">
    <property type="entry name" value="4FE4S_FER_2"/>
    <property type="match status" value="2"/>
</dbReference>
<dbReference type="InterPro" id="IPR017896">
    <property type="entry name" value="4Fe4S_Fe-S-bd"/>
</dbReference>
<accession>A0A1H3NKV2</accession>
<comment type="cofactor">
    <cofactor evidence="1">
        <name>[4Fe-4S] cluster</name>
        <dbReference type="ChEBI" id="CHEBI:49883"/>
    </cofactor>
</comment>
<evidence type="ECO:0000256" key="13">
    <source>
        <dbReference type="ARBA" id="ARBA00023136"/>
    </source>
</evidence>
<evidence type="ECO:0000256" key="11">
    <source>
        <dbReference type="ARBA" id="ARBA00023014"/>
    </source>
</evidence>
<dbReference type="InterPro" id="IPR006963">
    <property type="entry name" value="Mopterin_OxRdtase_4Fe-4S_dom"/>
</dbReference>
<organism evidence="19 20">
    <name type="scientific">Proteiniborus ethanoligenes</name>
    <dbReference type="NCBI Taxonomy" id="415015"/>
    <lineage>
        <taxon>Bacteria</taxon>
        <taxon>Bacillati</taxon>
        <taxon>Bacillota</taxon>
        <taxon>Clostridia</taxon>
        <taxon>Eubacteriales</taxon>
        <taxon>Proteiniborus</taxon>
    </lineage>
</organism>
<keyword evidence="4" id="KW-0004">4Fe-4S</keyword>
<evidence type="ECO:0000259" key="15">
    <source>
        <dbReference type="PROSITE" id="PS51085"/>
    </source>
</evidence>
<dbReference type="InterPro" id="IPR017900">
    <property type="entry name" value="4Fe4S_Fe_S_CS"/>
</dbReference>
<dbReference type="EMBL" id="FNQE01000010">
    <property type="protein sequence ID" value="SDY89065.1"/>
    <property type="molecule type" value="Genomic_DNA"/>
</dbReference>
<dbReference type="InterPro" id="IPR027467">
    <property type="entry name" value="MopterinOxRdtase_cofactor_BS"/>
</dbReference>
<dbReference type="PROSITE" id="PS00198">
    <property type="entry name" value="4FE4S_FER_1"/>
    <property type="match status" value="1"/>
</dbReference>
<dbReference type="SUPFAM" id="SSF54292">
    <property type="entry name" value="2Fe-2S ferredoxin-like"/>
    <property type="match status" value="1"/>
</dbReference>
<dbReference type="PROSITE" id="PS51839">
    <property type="entry name" value="4FE4S_HC3"/>
    <property type="match status" value="1"/>
</dbReference>
<dbReference type="Pfam" id="PF10588">
    <property type="entry name" value="NADH-G_4Fe-4S_3"/>
    <property type="match status" value="1"/>
</dbReference>
<proteinExistence type="inferred from homology"/>
<sequence length="348" mass="38313">MVSININGKSHKVAENQTILQICNQVGINIPTLCHDERLEPHAACRLCVVEIEGRRSLMTACSTKAEEGMVINTHSEKVIRARKDVLDLMVSNHPLDCLTCEKSGDCALQDYCYEYGITEGSFRGAKKSYPIDSSNPFYYSDQNKCILCGKCVRVCSELQGTNAIGLSDRGFITKVATPFDEGLSNSVCVSCGNCVSVCPVGALMPKSKEKFRIWETKKVRTTCSYCGVGCQIDLLVKGDKVVGVEPGKGPSNNGLLCVKGKFAYPFINHPDRLKTPLIKRYGVFEEATWEEAYSLIVSKVREIKEGNGSDAFAGLTSARCTNEENYLFQKLFRAVIGTNNVDHCARL</sequence>
<evidence type="ECO:0000256" key="9">
    <source>
        <dbReference type="ARBA" id="ARBA00023002"/>
    </source>
</evidence>
<evidence type="ECO:0000256" key="10">
    <source>
        <dbReference type="ARBA" id="ARBA00023004"/>
    </source>
</evidence>
<protein>
    <submittedName>
        <fullName evidence="19">4Fe-4S dicluster domain-containing protein</fullName>
    </submittedName>
</protein>
<dbReference type="CDD" id="cd00207">
    <property type="entry name" value="fer2"/>
    <property type="match status" value="1"/>
</dbReference>
<comment type="subcellular location">
    <subcellularLocation>
        <location evidence="2">Membrane</location>
    </subcellularLocation>
</comment>
<dbReference type="FunFam" id="3.30.70.20:FF:000035">
    <property type="entry name" value="Iron hydrogenase 1"/>
    <property type="match status" value="1"/>
</dbReference>
<dbReference type="Gene3D" id="2.20.25.90">
    <property type="entry name" value="ADC-like domains"/>
    <property type="match status" value="1"/>
</dbReference>
<dbReference type="SMART" id="SM00926">
    <property type="entry name" value="Molybdop_Fe4S4"/>
    <property type="match status" value="1"/>
</dbReference>
<dbReference type="PANTHER" id="PTHR43105">
    <property type="entry name" value="RESPIRATORY NITRATE REDUCTASE"/>
    <property type="match status" value="1"/>
</dbReference>
<evidence type="ECO:0000259" key="16">
    <source>
        <dbReference type="PROSITE" id="PS51379"/>
    </source>
</evidence>
<dbReference type="InterPro" id="IPR036010">
    <property type="entry name" value="2Fe-2S_ferredoxin-like_sf"/>
</dbReference>
<keyword evidence="9" id="KW-0560">Oxidoreductase</keyword>
<dbReference type="PANTHER" id="PTHR43105:SF14">
    <property type="entry name" value="FORMATE DEHYDROGENASE H"/>
    <property type="match status" value="1"/>
</dbReference>
<keyword evidence="10" id="KW-0408">Iron</keyword>
<dbReference type="FunFam" id="3.10.20.740:FF:000004">
    <property type="entry name" value="NADH-quinone oxidoreductase"/>
    <property type="match status" value="1"/>
</dbReference>
<evidence type="ECO:0000256" key="1">
    <source>
        <dbReference type="ARBA" id="ARBA00001966"/>
    </source>
</evidence>
<evidence type="ECO:0000256" key="3">
    <source>
        <dbReference type="ARBA" id="ARBA00005404"/>
    </source>
</evidence>
<evidence type="ECO:0000259" key="18">
    <source>
        <dbReference type="PROSITE" id="PS51839"/>
    </source>
</evidence>
<keyword evidence="7" id="KW-0677">Repeat</keyword>
<dbReference type="FunFam" id="2.20.25.90:FF:000001">
    <property type="entry name" value="Formate dehydrogenase subunit alpha"/>
    <property type="match status" value="1"/>
</dbReference>
<dbReference type="InterPro" id="IPR001041">
    <property type="entry name" value="2Fe-2S_ferredoxin-type"/>
</dbReference>
<dbReference type="Proteomes" id="UP000198625">
    <property type="component" value="Unassembled WGS sequence"/>
</dbReference>
<evidence type="ECO:0000256" key="8">
    <source>
        <dbReference type="ARBA" id="ARBA00022967"/>
    </source>
</evidence>
<name>A0A1H3NKV2_9FIRM</name>
<dbReference type="Pfam" id="PF13510">
    <property type="entry name" value="Fer2_4"/>
    <property type="match status" value="1"/>
</dbReference>
<dbReference type="GO" id="GO:0051539">
    <property type="term" value="F:4 iron, 4 sulfur cluster binding"/>
    <property type="evidence" value="ECO:0007669"/>
    <property type="project" value="UniProtKB-KW"/>
</dbReference>
<evidence type="ECO:0000313" key="20">
    <source>
        <dbReference type="Proteomes" id="UP000198625"/>
    </source>
</evidence>
<dbReference type="InterPro" id="IPR050123">
    <property type="entry name" value="Prok_molybdopt-oxidoreductase"/>
</dbReference>
<evidence type="ECO:0000256" key="5">
    <source>
        <dbReference type="ARBA" id="ARBA00022714"/>
    </source>
</evidence>
<gene>
    <name evidence="19" type="ORF">SAMN05660462_01161</name>
</gene>
<dbReference type="SUPFAM" id="SSF54862">
    <property type="entry name" value="4Fe-4S ferredoxins"/>
    <property type="match status" value="1"/>
</dbReference>
<keyword evidence="13" id="KW-0472">Membrane</keyword>
<dbReference type="InterPro" id="IPR054351">
    <property type="entry name" value="NADH_UbQ_OxRdtase_ferredoxin"/>
</dbReference>
<dbReference type="Gene3D" id="3.40.50.740">
    <property type="match status" value="1"/>
</dbReference>
<evidence type="ECO:0000256" key="2">
    <source>
        <dbReference type="ARBA" id="ARBA00004370"/>
    </source>
</evidence>
<dbReference type="Pfam" id="PF22117">
    <property type="entry name" value="Fer4_Nqo3"/>
    <property type="match status" value="1"/>
</dbReference>
<dbReference type="Pfam" id="PF00384">
    <property type="entry name" value="Molybdopterin"/>
    <property type="match status" value="1"/>
</dbReference>
<comment type="similarity">
    <text evidence="3">Belongs to the complex I 75 kDa subunit family.</text>
</comment>
<reference evidence="19 20" key="1">
    <citation type="submission" date="2016-10" db="EMBL/GenBank/DDBJ databases">
        <authorList>
            <person name="de Groot N.N."/>
        </authorList>
    </citation>
    <scope>NUCLEOTIDE SEQUENCE [LARGE SCALE GENOMIC DNA]</scope>
    <source>
        <strain evidence="19 20">DSM 21650</strain>
    </source>
</reference>
<keyword evidence="12" id="KW-0520">NAD</keyword>
<keyword evidence="20" id="KW-1185">Reference proteome</keyword>
<evidence type="ECO:0000256" key="4">
    <source>
        <dbReference type="ARBA" id="ARBA00022485"/>
    </source>
</evidence>
<dbReference type="GO" id="GO:0051537">
    <property type="term" value="F:2 iron, 2 sulfur cluster binding"/>
    <property type="evidence" value="ECO:0007669"/>
    <property type="project" value="UniProtKB-KW"/>
</dbReference>
<feature type="domain" description="4Fe-4S ferredoxin-type" evidence="16">
    <location>
        <begin position="180"/>
        <end position="209"/>
    </location>
</feature>
<evidence type="ECO:0000259" key="17">
    <source>
        <dbReference type="PROSITE" id="PS51669"/>
    </source>
</evidence>
<feature type="domain" description="2Fe-2S ferredoxin-type" evidence="15">
    <location>
        <begin position="1"/>
        <end position="78"/>
    </location>
</feature>
<dbReference type="PROSITE" id="PS00551">
    <property type="entry name" value="MOLYBDOPTERIN_PROK_1"/>
    <property type="match status" value="1"/>
</dbReference>
<dbReference type="GO" id="GO:0003954">
    <property type="term" value="F:NADH dehydrogenase activity"/>
    <property type="evidence" value="ECO:0007669"/>
    <property type="project" value="TreeGrafter"/>
</dbReference>
<feature type="domain" description="4Fe-4S ferredoxin-type" evidence="16">
    <location>
        <begin position="137"/>
        <end position="170"/>
    </location>
</feature>
<dbReference type="SUPFAM" id="SSF53706">
    <property type="entry name" value="Formate dehydrogenase/DMSO reductase, domains 1-3"/>
    <property type="match status" value="1"/>
</dbReference>
<dbReference type="SMART" id="SM00929">
    <property type="entry name" value="NADH-G_4Fe-4S_3"/>
    <property type="match status" value="1"/>
</dbReference>
<dbReference type="STRING" id="415015.SAMN05660462_01161"/>
<feature type="domain" description="4Fe-4S His(Cys)3-ligated-type" evidence="18">
    <location>
        <begin position="78"/>
        <end position="117"/>
    </location>
</feature>
<keyword evidence="8" id="KW-1278">Translocase</keyword>
<comment type="cofactor">
    <cofactor evidence="14">
        <name>[2Fe-2S] cluster</name>
        <dbReference type="ChEBI" id="CHEBI:190135"/>
    </cofactor>
</comment>
<dbReference type="PROSITE" id="PS51085">
    <property type="entry name" value="2FE2S_FER_2"/>
    <property type="match status" value="1"/>
</dbReference>
<dbReference type="GO" id="GO:0016020">
    <property type="term" value="C:membrane"/>
    <property type="evidence" value="ECO:0007669"/>
    <property type="project" value="UniProtKB-SubCell"/>
</dbReference>
<keyword evidence="6" id="KW-0479">Metal-binding</keyword>
<evidence type="ECO:0000256" key="7">
    <source>
        <dbReference type="ARBA" id="ARBA00022737"/>
    </source>
</evidence>
<dbReference type="GO" id="GO:0046872">
    <property type="term" value="F:metal ion binding"/>
    <property type="evidence" value="ECO:0007669"/>
    <property type="project" value="UniProtKB-KW"/>
</dbReference>